<protein>
    <recommendedName>
        <fullName evidence="4">Outer membrane protein beta-barrel domain-containing protein</fullName>
    </recommendedName>
</protein>
<sequence length="204" mass="23354">MTKKINHSIFMKALSLTLIACLFVITAVAQEPTEGVEKKMTKINAIYPSFEQEFRLSPVTTWSYRAGFNISLAYGDFYSYDNSLYPSTSHVEYFEFLPTAEINYRWYYRLLKRQEKGRKTINNSAGYFFAGAEVVTPGIKLQTVNSDGLHDAISGIYAGWGFRRTIGKKITIDLNLRYSLLMRNVEETAFSNIIPGFKVGYRIK</sequence>
<dbReference type="OrthoDB" id="883248at2"/>
<evidence type="ECO:0000313" key="2">
    <source>
        <dbReference type="EMBL" id="GET31682.1"/>
    </source>
</evidence>
<keyword evidence="3" id="KW-1185">Reference proteome</keyword>
<evidence type="ECO:0000313" key="3">
    <source>
        <dbReference type="Proteomes" id="UP000391834"/>
    </source>
</evidence>
<dbReference type="AlphaFoldDB" id="A0A5M4AUQ7"/>
<feature type="signal peptide" evidence="1">
    <location>
        <begin position="1"/>
        <end position="29"/>
    </location>
</feature>
<feature type="chain" id="PRO_5024457424" description="Outer membrane protein beta-barrel domain-containing protein" evidence="1">
    <location>
        <begin position="30"/>
        <end position="204"/>
    </location>
</feature>
<proteinExistence type="predicted"/>
<gene>
    <name evidence="2" type="ORF">PbJCM13498_05450</name>
</gene>
<organism evidence="2 3">
    <name type="scientific">Prolixibacter bellariivorans</name>
    <dbReference type="NCBI Taxonomy" id="314319"/>
    <lineage>
        <taxon>Bacteria</taxon>
        <taxon>Pseudomonadati</taxon>
        <taxon>Bacteroidota</taxon>
        <taxon>Bacteroidia</taxon>
        <taxon>Marinilabiliales</taxon>
        <taxon>Prolixibacteraceae</taxon>
        <taxon>Prolixibacter</taxon>
    </lineage>
</organism>
<dbReference type="RefSeq" id="WP_027586247.1">
    <property type="nucleotide sequence ID" value="NZ_BLAX01000001.1"/>
</dbReference>
<comment type="caution">
    <text evidence="2">The sequence shown here is derived from an EMBL/GenBank/DDBJ whole genome shotgun (WGS) entry which is preliminary data.</text>
</comment>
<evidence type="ECO:0008006" key="4">
    <source>
        <dbReference type="Google" id="ProtNLM"/>
    </source>
</evidence>
<keyword evidence="1" id="KW-0732">Signal</keyword>
<evidence type="ECO:0000256" key="1">
    <source>
        <dbReference type="SAM" id="SignalP"/>
    </source>
</evidence>
<name>A0A5M4AUQ7_9BACT</name>
<dbReference type="Proteomes" id="UP000391834">
    <property type="component" value="Unassembled WGS sequence"/>
</dbReference>
<accession>A0A5M4AUQ7</accession>
<reference evidence="2 3" key="1">
    <citation type="submission" date="2019-10" db="EMBL/GenBank/DDBJ databases">
        <title>Prolixibacter strains distinguished by the presence of nitrate reductase genes were adept at nitrate-dependent anaerobic corrosion of metallic iron and carbon steel.</title>
        <authorList>
            <person name="Iino T."/>
            <person name="Shono N."/>
            <person name="Ito K."/>
            <person name="Nakamura R."/>
            <person name="Sueoka K."/>
            <person name="Harayama S."/>
            <person name="Ohkuma M."/>
        </authorList>
    </citation>
    <scope>NUCLEOTIDE SEQUENCE [LARGE SCALE GENOMIC DNA]</scope>
    <source>
        <strain evidence="2 3">JCM 13498</strain>
    </source>
</reference>
<dbReference type="EMBL" id="BLAX01000001">
    <property type="protein sequence ID" value="GET31682.1"/>
    <property type="molecule type" value="Genomic_DNA"/>
</dbReference>